<sequence length="65" mass="7726">MELIFIYVSKFLPKCFTSGNFTKIRFYVKAVPHFHFTIIDNGFQRYHNFTELEIIPLTKNHSAIT</sequence>
<dbReference type="PATRIC" id="fig|1304281.5.peg.1616"/>
<proteinExistence type="predicted"/>
<organism evidence="1 2">
    <name type="scientific">Chryseobacterium koreense CCUG 49689</name>
    <dbReference type="NCBI Taxonomy" id="1304281"/>
    <lineage>
        <taxon>Bacteria</taxon>
        <taxon>Pseudomonadati</taxon>
        <taxon>Bacteroidota</taxon>
        <taxon>Flavobacteriia</taxon>
        <taxon>Flavobacteriales</taxon>
        <taxon>Weeksellaceae</taxon>
        <taxon>Chryseobacterium group</taxon>
        <taxon>Chryseobacterium</taxon>
    </lineage>
</organism>
<evidence type="ECO:0000313" key="2">
    <source>
        <dbReference type="Proteomes" id="UP000035900"/>
    </source>
</evidence>
<dbReference type="Proteomes" id="UP000035900">
    <property type="component" value="Unassembled WGS sequence"/>
</dbReference>
<evidence type="ECO:0000313" key="1">
    <source>
        <dbReference type="EMBL" id="KMQ71257.1"/>
    </source>
</evidence>
<dbReference type="EMBL" id="LFNG01000009">
    <property type="protein sequence ID" value="KMQ71257.1"/>
    <property type="molecule type" value="Genomic_DNA"/>
</dbReference>
<reference evidence="1 2" key="1">
    <citation type="journal article" date="2004" name="Int. J. Syst. Evol. Microbiol.">
        <title>Kaistella koreensis gen. nov., sp. nov., a novel member of the Chryseobacterium-Bergeyella-Riemerella branch.</title>
        <authorList>
            <person name="Kim M.K."/>
            <person name="Im W.T."/>
            <person name="Shin Y.K."/>
            <person name="Lim J.H."/>
            <person name="Kim S.H."/>
            <person name="Lee B.C."/>
            <person name="Park M.Y."/>
            <person name="Lee K.Y."/>
            <person name="Lee S.T."/>
        </authorList>
    </citation>
    <scope>NUCLEOTIDE SEQUENCE [LARGE SCALE GENOMIC DNA]</scope>
    <source>
        <strain evidence="1 2">CCUG 49689</strain>
    </source>
</reference>
<gene>
    <name evidence="1" type="ORF">ACM44_07550</name>
</gene>
<accession>A0A0J7IZ25</accession>
<dbReference type="STRING" id="1304281.ACM44_07550"/>
<keyword evidence="2" id="KW-1185">Reference proteome</keyword>
<dbReference type="AlphaFoldDB" id="A0A0J7IZ25"/>
<comment type="caution">
    <text evidence="1">The sequence shown here is derived from an EMBL/GenBank/DDBJ whole genome shotgun (WGS) entry which is preliminary data.</text>
</comment>
<name>A0A0J7IZ25_9FLAO</name>
<protein>
    <submittedName>
        <fullName evidence="1">Uncharacterized protein</fullName>
    </submittedName>
</protein>